<organism evidence="6 7">
    <name type="scientific">bacterium (Candidatus Gribaldobacteria) CG10_big_fil_rev_8_21_14_0_10_37_21</name>
    <dbReference type="NCBI Taxonomy" id="2014275"/>
    <lineage>
        <taxon>Bacteria</taxon>
        <taxon>Candidatus Gribaldobacteria</taxon>
    </lineage>
</organism>
<evidence type="ECO:0000256" key="3">
    <source>
        <dbReference type="ARBA" id="ARBA00022729"/>
    </source>
</evidence>
<dbReference type="Gene3D" id="3.90.76.10">
    <property type="entry name" value="Dipeptide-binding Protein, Domain 1"/>
    <property type="match status" value="1"/>
</dbReference>
<dbReference type="GO" id="GO:1904680">
    <property type="term" value="F:peptide transmembrane transporter activity"/>
    <property type="evidence" value="ECO:0007669"/>
    <property type="project" value="TreeGrafter"/>
</dbReference>
<dbReference type="SUPFAM" id="SSF53850">
    <property type="entry name" value="Periplasmic binding protein-like II"/>
    <property type="match status" value="2"/>
</dbReference>
<evidence type="ECO:0000313" key="6">
    <source>
        <dbReference type="EMBL" id="PIR90666.1"/>
    </source>
</evidence>
<dbReference type="AlphaFoldDB" id="A0A2H0UUX8"/>
<keyword evidence="2" id="KW-0813">Transport</keyword>
<feature type="domain" description="Peptidoglycan binding-like" evidence="5">
    <location>
        <begin position="420"/>
        <end position="462"/>
    </location>
</feature>
<dbReference type="Pfam" id="PF00496">
    <property type="entry name" value="SBP_bac_5"/>
    <property type="match status" value="1"/>
</dbReference>
<evidence type="ECO:0000256" key="2">
    <source>
        <dbReference type="ARBA" id="ARBA00022448"/>
    </source>
</evidence>
<proteinExistence type="inferred from homology"/>
<dbReference type="Gene3D" id="3.40.190.10">
    <property type="entry name" value="Periplasmic binding protein-like II"/>
    <property type="match status" value="2"/>
</dbReference>
<name>A0A2H0UUX8_9BACT</name>
<dbReference type="InterPro" id="IPR039424">
    <property type="entry name" value="SBP_5"/>
</dbReference>
<evidence type="ECO:0008006" key="8">
    <source>
        <dbReference type="Google" id="ProtNLM"/>
    </source>
</evidence>
<dbReference type="GO" id="GO:0043190">
    <property type="term" value="C:ATP-binding cassette (ABC) transporter complex"/>
    <property type="evidence" value="ECO:0007669"/>
    <property type="project" value="InterPro"/>
</dbReference>
<sequence>MKNPFSSKLSKFSFKLSKFPSGKQWKHFFSALSKKEKTLFFALTLIALASLSFLSFNFYTSHTIAIAKNGGTFSEGVLGQPKFLNPLYLSSQDIDRDIVEIIFSGIMKYDENGKLINDLAESYEIKDESKTFEFVLKNAFWHDGTPVTSDDIAFTVGLIQNPDYQSPLRIKLTGILVEPLSSNKIAFKLPKTYPGFLETLTFKVLPKHIFKDLPYNGFPLTLASKEYLVGSGPFKIDKIEQDSSGFVKKITLNKNKDYFLKEPYLDKVEFVFFKNERDLSSALSMKDLDGASLASGKLGIGLKDYALGLPRYFALFFNLNKENSFQDKGLRQAISLAINKAKIVKEVFSNKGQVADSPALPLFFGLNDLAEKKEFNKEEASKLFDQLDFKINETTGKREATKLKEPIFIFTKALTLKSEGQEVSKLQECLAKFPDVYPGGTISGYFGSQTRVAVIKFQEKFKAEILTPAGLTKATGDVKQMTREKLNEICFPGGEETTSFEITITTSDQYPLLDIAESIKNDLEALSLNVEINAVSLSELQINVLSKRNFELLLFGEALGSIPDPFTFWHSSQKDYPGLNIGGYVSKQADEFLTKAREAQTEQERNKNLEAFQEVVAKDLPAIFLVRPDYIYTLSSNLKGFAMQKITEPSKRFSTIENWYKKTKRVWR</sequence>
<gene>
    <name evidence="6" type="ORF">COU05_00865</name>
</gene>
<comment type="caution">
    <text evidence="6">The sequence shown here is derived from an EMBL/GenBank/DDBJ whole genome shotgun (WGS) entry which is preliminary data.</text>
</comment>
<feature type="domain" description="Solute-binding protein family 5" evidence="4">
    <location>
        <begin position="115"/>
        <end position="412"/>
    </location>
</feature>
<dbReference type="SUPFAM" id="SSF47090">
    <property type="entry name" value="PGBD-like"/>
    <property type="match status" value="1"/>
</dbReference>
<dbReference type="InterPro" id="IPR030678">
    <property type="entry name" value="Peptide/Ni-bd"/>
</dbReference>
<comment type="similarity">
    <text evidence="1">Belongs to the bacterial solute-binding protein 5 family.</text>
</comment>
<evidence type="ECO:0000259" key="4">
    <source>
        <dbReference type="Pfam" id="PF00496"/>
    </source>
</evidence>
<dbReference type="InterPro" id="IPR036365">
    <property type="entry name" value="PGBD-like_sf"/>
</dbReference>
<dbReference type="PANTHER" id="PTHR30290:SF9">
    <property type="entry name" value="OLIGOPEPTIDE-BINDING PROTEIN APPA"/>
    <property type="match status" value="1"/>
</dbReference>
<dbReference type="GO" id="GO:0042597">
    <property type="term" value="C:periplasmic space"/>
    <property type="evidence" value="ECO:0007669"/>
    <property type="project" value="UniProtKB-ARBA"/>
</dbReference>
<dbReference type="EMBL" id="PFAX01000010">
    <property type="protein sequence ID" value="PIR90666.1"/>
    <property type="molecule type" value="Genomic_DNA"/>
</dbReference>
<dbReference type="InterPro" id="IPR000914">
    <property type="entry name" value="SBP_5_dom"/>
</dbReference>
<dbReference type="PIRSF" id="PIRSF002741">
    <property type="entry name" value="MppA"/>
    <property type="match status" value="1"/>
</dbReference>
<dbReference type="Pfam" id="PF01471">
    <property type="entry name" value="PG_binding_1"/>
    <property type="match status" value="1"/>
</dbReference>
<dbReference type="GO" id="GO:0015833">
    <property type="term" value="P:peptide transport"/>
    <property type="evidence" value="ECO:0007669"/>
    <property type="project" value="TreeGrafter"/>
</dbReference>
<protein>
    <recommendedName>
        <fullName evidence="8">Solute-binding protein family 5 domain-containing protein</fullName>
    </recommendedName>
</protein>
<accession>A0A2H0UUX8</accession>
<dbReference type="Proteomes" id="UP000230132">
    <property type="component" value="Unassembled WGS sequence"/>
</dbReference>
<evidence type="ECO:0000256" key="1">
    <source>
        <dbReference type="ARBA" id="ARBA00005695"/>
    </source>
</evidence>
<reference evidence="7" key="1">
    <citation type="submission" date="2017-09" db="EMBL/GenBank/DDBJ databases">
        <title>Depth-based differentiation of microbial function through sediment-hosted aquifers and enrichment of novel symbionts in the deep terrestrial subsurface.</title>
        <authorList>
            <person name="Probst A.J."/>
            <person name="Ladd B."/>
            <person name="Jarett J.K."/>
            <person name="Geller-Mcgrath D.E."/>
            <person name="Sieber C.M.K."/>
            <person name="Emerson J.B."/>
            <person name="Anantharaman K."/>
            <person name="Thomas B.C."/>
            <person name="Malmstrom R."/>
            <person name="Stieglmeier M."/>
            <person name="Klingl A."/>
            <person name="Woyke T."/>
            <person name="Ryan C.M."/>
            <person name="Banfield J.F."/>
        </authorList>
    </citation>
    <scope>NUCLEOTIDE SEQUENCE [LARGE SCALE GENOMIC DNA]</scope>
</reference>
<dbReference type="InterPro" id="IPR002477">
    <property type="entry name" value="Peptidoglycan-bd-like"/>
</dbReference>
<evidence type="ECO:0000313" key="7">
    <source>
        <dbReference type="Proteomes" id="UP000230132"/>
    </source>
</evidence>
<keyword evidence="3" id="KW-0732">Signal</keyword>
<dbReference type="Gene3D" id="3.10.105.10">
    <property type="entry name" value="Dipeptide-binding Protein, Domain 3"/>
    <property type="match status" value="2"/>
</dbReference>
<evidence type="ECO:0000259" key="5">
    <source>
        <dbReference type="Pfam" id="PF01471"/>
    </source>
</evidence>
<dbReference type="PANTHER" id="PTHR30290">
    <property type="entry name" value="PERIPLASMIC BINDING COMPONENT OF ABC TRANSPORTER"/>
    <property type="match status" value="1"/>
</dbReference>